<reference evidence="1" key="1">
    <citation type="submission" date="2022-03" db="EMBL/GenBank/DDBJ databases">
        <title>De novo assembled genomes of Belliella spp. (Cyclobacteriaceae) strains.</title>
        <authorList>
            <person name="Szabo A."/>
            <person name="Korponai K."/>
            <person name="Felfoldi T."/>
        </authorList>
    </citation>
    <scope>NUCLEOTIDE SEQUENCE</scope>
    <source>
        <strain evidence="1">DSM 111903</strain>
    </source>
</reference>
<protein>
    <submittedName>
        <fullName evidence="1">L-rhamnose mutarotase</fullName>
    </submittedName>
</protein>
<dbReference type="Gene3D" id="3.30.70.100">
    <property type="match status" value="1"/>
</dbReference>
<name>A0ABS9V7D7_9BACT</name>
<evidence type="ECO:0000313" key="1">
    <source>
        <dbReference type="EMBL" id="MCH7412334.1"/>
    </source>
</evidence>
<dbReference type="Pfam" id="PF05336">
    <property type="entry name" value="rhaM"/>
    <property type="match status" value="1"/>
</dbReference>
<sequence>MNTHYLALDLDEQLESIVSYEKWHENVWPEVKKSILDSGIVAMEIYRSGNRLLMVLDVNEEFSFEEKAKMDAINPIVQEWETLMDRYQKRLPWAKEGQKWVLMERIFHLSS</sequence>
<dbReference type="SUPFAM" id="SSF54909">
    <property type="entry name" value="Dimeric alpha+beta barrel"/>
    <property type="match status" value="1"/>
</dbReference>
<dbReference type="PANTHER" id="PTHR43239:SF1">
    <property type="entry name" value="UPF0734 PROTEIN DDB_G0273871_DDB_G0273177"/>
    <property type="match status" value="1"/>
</dbReference>
<dbReference type="PANTHER" id="PTHR43239">
    <property type="entry name" value="UPF0734 PROTEIN DDB_G0273871/DDB_G0273177"/>
    <property type="match status" value="1"/>
</dbReference>
<keyword evidence="2" id="KW-1185">Reference proteome</keyword>
<proteinExistence type="predicted"/>
<evidence type="ECO:0000313" key="2">
    <source>
        <dbReference type="Proteomes" id="UP001165430"/>
    </source>
</evidence>
<gene>
    <name evidence="1" type="ORF">MM213_02465</name>
</gene>
<dbReference type="InterPro" id="IPR008000">
    <property type="entry name" value="Rham/fucose_mutarotase"/>
</dbReference>
<accession>A0ABS9V7D7</accession>
<dbReference type="InterPro" id="IPR011008">
    <property type="entry name" value="Dimeric_a/b-barrel"/>
</dbReference>
<dbReference type="InterPro" id="IPR052996">
    <property type="entry name" value="Carb_Metab_Mutarotase"/>
</dbReference>
<dbReference type="EMBL" id="JAKZGO010000002">
    <property type="protein sequence ID" value="MCH7412334.1"/>
    <property type="molecule type" value="Genomic_DNA"/>
</dbReference>
<dbReference type="RefSeq" id="WP_241409896.1">
    <property type="nucleotide sequence ID" value="NZ_JAKZGO010000002.1"/>
</dbReference>
<dbReference type="Proteomes" id="UP001165430">
    <property type="component" value="Unassembled WGS sequence"/>
</dbReference>
<comment type="caution">
    <text evidence="1">The sequence shown here is derived from an EMBL/GenBank/DDBJ whole genome shotgun (WGS) entry which is preliminary data.</text>
</comment>
<organism evidence="1 2">
    <name type="scientific">Belliella alkalica</name>
    <dbReference type="NCBI Taxonomy" id="1730871"/>
    <lineage>
        <taxon>Bacteria</taxon>
        <taxon>Pseudomonadati</taxon>
        <taxon>Bacteroidota</taxon>
        <taxon>Cytophagia</taxon>
        <taxon>Cytophagales</taxon>
        <taxon>Cyclobacteriaceae</taxon>
        <taxon>Belliella</taxon>
    </lineage>
</organism>